<dbReference type="SUPFAM" id="SSF55895">
    <property type="entry name" value="Ribonuclease Rh-like"/>
    <property type="match status" value="1"/>
</dbReference>
<accession>A0JCX6</accession>
<dbReference type="GO" id="GO:0003723">
    <property type="term" value="F:RNA binding"/>
    <property type="evidence" value="ECO:0007669"/>
    <property type="project" value="InterPro"/>
</dbReference>
<dbReference type="InterPro" id="IPR001568">
    <property type="entry name" value="RNase_T2-like"/>
</dbReference>
<proteinExistence type="inferred from homology"/>
<dbReference type="PANTHER" id="PTHR11240:SF22">
    <property type="entry name" value="RIBONUCLEASE T2"/>
    <property type="match status" value="1"/>
</dbReference>
<dbReference type="PANTHER" id="PTHR11240">
    <property type="entry name" value="RIBONUCLEASE T2"/>
    <property type="match status" value="1"/>
</dbReference>
<name>A0JCX6_GLYIN</name>
<dbReference type="PROSITE" id="PS00530">
    <property type="entry name" value="RNASE_T2_1"/>
    <property type="match status" value="1"/>
</dbReference>
<dbReference type="AlphaFoldDB" id="A0JCX6"/>
<dbReference type="Gene3D" id="3.90.730.10">
    <property type="entry name" value="Ribonuclease T2-like"/>
    <property type="match status" value="1"/>
</dbReference>
<dbReference type="GO" id="GO:0033897">
    <property type="term" value="F:ribonuclease T2 activity"/>
    <property type="evidence" value="ECO:0007669"/>
    <property type="project" value="InterPro"/>
</dbReference>
<reference evidence="3" key="1">
    <citation type="submission" date="2007-01" db="EMBL/GenBank/DDBJ databases">
        <title>Direct Submission.</title>
        <authorList>
            <person name="Desjardins C.A."/>
            <person name="Gundersen-Rindal D.E."/>
            <person name="Hostetler J.B."/>
            <person name="Tallon L.J."/>
            <person name="Utterback T.R."/>
            <person name="Fuester R.W."/>
            <person name="Schatz M.C."/>
            <person name="Pedroni M.J."/>
            <person name="Fadrosh D.W."/>
            <person name="Haas B.J."/>
            <person name="Toms B.S."/>
            <person name="Chen D."/>
            <person name="Nene V."/>
        </authorList>
    </citation>
    <scope>NUCLEOTIDE SEQUENCE</scope>
</reference>
<dbReference type="GO" id="GO:0006401">
    <property type="term" value="P:RNA catabolic process"/>
    <property type="evidence" value="ECO:0007669"/>
    <property type="project" value="UniProtKB-ARBA"/>
</dbReference>
<sequence length="292" mass="33042">MNSTGSGFFLLPRRSSLSSLGSVSSGYGSSTNLQEPVGLDAPRSTAIQTSIATAKTCVDRGTMPVVIAPAENCFDYFMLAVSWAPGYAYKQWKNGKNIRETKVTPSWIIHGLWPSMFDRRTDPMLTCRRSDIFFNWNRFATSKILGTLDNSWYTILAKGYSNNRKLWEHEFNDHGSCASRSSVIGDDVNYFIRTIQLVQQLNISFTLANGKYKVGSTTKLRDIIGIMENKLKVNIKIDYVLHPQTGENYLSELFIWYDVKLKLMDCPNGVLPDYILDTDIKLVEQLPIECRT</sequence>
<protein>
    <submittedName>
        <fullName evidence="3">Ribonuclease T2 domain</fullName>
    </submittedName>
</protein>
<gene>
    <name evidence="3" type="ORF">GIP_L1_00550</name>
</gene>
<evidence type="ECO:0000256" key="1">
    <source>
        <dbReference type="ARBA" id="ARBA00007469"/>
    </source>
</evidence>
<evidence type="ECO:0000256" key="2">
    <source>
        <dbReference type="RuleBase" id="RU004328"/>
    </source>
</evidence>
<evidence type="ECO:0000313" key="3">
    <source>
        <dbReference type="EMBL" id="ABK57041.1"/>
    </source>
</evidence>
<comment type="similarity">
    <text evidence="1 2">Belongs to the RNase T2 family.</text>
</comment>
<dbReference type="InterPro" id="IPR018188">
    <property type="entry name" value="RNase_T2_His_AS_1"/>
</dbReference>
<dbReference type="Pfam" id="PF00445">
    <property type="entry name" value="Ribonuclease_T2"/>
    <property type="match status" value="1"/>
</dbReference>
<dbReference type="EMBL" id="AC191960">
    <property type="protein sequence ID" value="ABK57041.1"/>
    <property type="molecule type" value="Genomic_DNA"/>
</dbReference>
<dbReference type="InterPro" id="IPR036430">
    <property type="entry name" value="RNase_T2-like_sf"/>
</dbReference>
<organism evidence="3">
    <name type="scientific">Glyptapanteles indiensis</name>
    <name type="common">Parasitoid wasp</name>
    <dbReference type="NCBI Taxonomy" id="92994"/>
    <lineage>
        <taxon>Eukaryota</taxon>
        <taxon>Metazoa</taxon>
        <taxon>Ecdysozoa</taxon>
        <taxon>Arthropoda</taxon>
        <taxon>Hexapoda</taxon>
        <taxon>Insecta</taxon>
        <taxon>Pterygota</taxon>
        <taxon>Neoptera</taxon>
        <taxon>Endopterygota</taxon>
        <taxon>Hymenoptera</taxon>
        <taxon>Apocrita</taxon>
        <taxon>Ichneumonoidea</taxon>
        <taxon>Braconidae</taxon>
        <taxon>Microgastrinae</taxon>
        <taxon>Glyptapanteles</taxon>
    </lineage>
</organism>